<dbReference type="GO" id="GO:0003700">
    <property type="term" value="F:DNA-binding transcription factor activity"/>
    <property type="evidence" value="ECO:0007669"/>
    <property type="project" value="InterPro"/>
</dbReference>
<evidence type="ECO:0000259" key="3">
    <source>
        <dbReference type="SMART" id="SM00906"/>
    </source>
</evidence>
<dbReference type="SMART" id="SM00906">
    <property type="entry name" value="Fungal_trans"/>
    <property type="match status" value="1"/>
</dbReference>
<evidence type="ECO:0000256" key="1">
    <source>
        <dbReference type="ARBA" id="ARBA00023242"/>
    </source>
</evidence>
<dbReference type="GO" id="GO:0003677">
    <property type="term" value="F:DNA binding"/>
    <property type="evidence" value="ECO:0007669"/>
    <property type="project" value="InterPro"/>
</dbReference>
<evidence type="ECO:0000313" key="4">
    <source>
        <dbReference type="EMBL" id="KAG4425653.1"/>
    </source>
</evidence>
<reference evidence="4" key="1">
    <citation type="submission" date="2021-02" db="EMBL/GenBank/DDBJ databases">
        <title>Genome sequence Cadophora malorum strain M34.</title>
        <authorList>
            <person name="Stefanovic E."/>
            <person name="Vu D."/>
            <person name="Scully C."/>
            <person name="Dijksterhuis J."/>
            <person name="Roader J."/>
            <person name="Houbraken J."/>
        </authorList>
    </citation>
    <scope>NUCLEOTIDE SEQUENCE</scope>
    <source>
        <strain evidence="4">M34</strain>
    </source>
</reference>
<accession>A0A8H7WIK4</accession>
<evidence type="ECO:0000313" key="5">
    <source>
        <dbReference type="Proteomes" id="UP000664132"/>
    </source>
</evidence>
<feature type="compositionally biased region" description="Polar residues" evidence="2">
    <location>
        <begin position="620"/>
        <end position="629"/>
    </location>
</feature>
<protein>
    <recommendedName>
        <fullName evidence="3">Xylanolytic transcriptional activator regulatory domain-containing protein</fullName>
    </recommendedName>
</protein>
<proteinExistence type="predicted"/>
<gene>
    <name evidence="4" type="ORF">IFR04_001115</name>
</gene>
<evidence type="ECO:0000256" key="2">
    <source>
        <dbReference type="SAM" id="MobiDB-lite"/>
    </source>
</evidence>
<keyword evidence="1" id="KW-0539">Nucleus</keyword>
<feature type="compositionally biased region" description="Polar residues" evidence="2">
    <location>
        <begin position="597"/>
        <end position="607"/>
    </location>
</feature>
<organism evidence="4 5">
    <name type="scientific">Cadophora malorum</name>
    <dbReference type="NCBI Taxonomy" id="108018"/>
    <lineage>
        <taxon>Eukaryota</taxon>
        <taxon>Fungi</taxon>
        <taxon>Dikarya</taxon>
        <taxon>Ascomycota</taxon>
        <taxon>Pezizomycotina</taxon>
        <taxon>Leotiomycetes</taxon>
        <taxon>Helotiales</taxon>
        <taxon>Ploettnerulaceae</taxon>
        <taxon>Cadophora</taxon>
    </lineage>
</organism>
<keyword evidence="5" id="KW-1185">Reference proteome</keyword>
<dbReference type="GO" id="GO:0008270">
    <property type="term" value="F:zinc ion binding"/>
    <property type="evidence" value="ECO:0007669"/>
    <property type="project" value="InterPro"/>
</dbReference>
<dbReference type="InterPro" id="IPR007219">
    <property type="entry name" value="XnlR_reg_dom"/>
</dbReference>
<dbReference type="GO" id="GO:0006351">
    <property type="term" value="P:DNA-templated transcription"/>
    <property type="evidence" value="ECO:0007669"/>
    <property type="project" value="InterPro"/>
</dbReference>
<sequence>MEPISPQEQPAPYPARKRRRHSSISATRSAPSNDAAASPARTELGHMRSDVTGSTSFVGSGSGIYFVRTVRSALARNISMDTEAIDTEMVPGEDDRIQAQRESSPNAKYLWRAEEVSFASPGQGQLDTPVPVTFADLVQWSQSYFNLWHPPFPFLHAPSILVLFDKLSSHGLSHLSLTEALIVRSVLSISLADRRQMPRENQNCVPAHLIFNTIDDAVSCLSPILMKTPTISGLQAALSVQVFLISILRLNTASRFGGLIVRIAFHLGIHRCPARYAQFAAGDEDIRRRLFWSIYTLERFLAQSLGLPIDLKDDDIDVCLPFNELHLGSQKTRSDQAQPPDKRLFLLPTFLARISKIKGLILELRHISVNNRVADPDEVAHIEAEISKWWNEVRDFVDPGALEDDGVDQGLAATSTLKPAHRLLLTLQKHEAVILLNRPVITSGHNNYAITAAMQKCIGASKTIVATVYQYIVDSRREDDSLDGRIQNPLFWPGFTWCVWMSGLILLYAASNGCYSVETAQREANRCVKILENLALRGVFWPSTCAAAIKDLQQALRRKTGKLPSDNGPLENPGISKNGLSARPTLNLNPLRGDARSSPSNPTSQPNLLRRSGGPPSGLPHNSTPTSAPEPNLLADRNGQSQLQLPFLPACDPEFINNWSDMNGQFYPMDDHFNNVNDLDDIFQLMDVPYHLSEQNYEVSDVANG</sequence>
<feature type="region of interest" description="Disordered" evidence="2">
    <location>
        <begin position="560"/>
        <end position="635"/>
    </location>
</feature>
<dbReference type="Proteomes" id="UP000664132">
    <property type="component" value="Unassembled WGS sequence"/>
</dbReference>
<comment type="caution">
    <text evidence="4">The sequence shown here is derived from an EMBL/GenBank/DDBJ whole genome shotgun (WGS) entry which is preliminary data.</text>
</comment>
<dbReference type="EMBL" id="JAFJYH010000008">
    <property type="protein sequence ID" value="KAG4425653.1"/>
    <property type="molecule type" value="Genomic_DNA"/>
</dbReference>
<feature type="region of interest" description="Disordered" evidence="2">
    <location>
        <begin position="1"/>
        <end position="53"/>
    </location>
</feature>
<dbReference type="InterPro" id="IPR050987">
    <property type="entry name" value="AtrR-like"/>
</dbReference>
<dbReference type="PANTHER" id="PTHR46910:SF9">
    <property type="entry name" value="MISCELLANEOUS ZN(II)2CYS6 TRANSCRIPTION FACTOR (EUROFUNG)"/>
    <property type="match status" value="1"/>
</dbReference>
<dbReference type="OrthoDB" id="3266505at2759"/>
<dbReference type="CDD" id="cd12148">
    <property type="entry name" value="fungal_TF_MHR"/>
    <property type="match status" value="1"/>
</dbReference>
<feature type="domain" description="Xylanolytic transcriptional activator regulatory" evidence="3">
    <location>
        <begin position="253"/>
        <end position="327"/>
    </location>
</feature>
<dbReference type="PANTHER" id="PTHR46910">
    <property type="entry name" value="TRANSCRIPTION FACTOR PDR1"/>
    <property type="match status" value="1"/>
</dbReference>
<feature type="compositionally biased region" description="Low complexity" evidence="2">
    <location>
        <begin position="29"/>
        <end position="40"/>
    </location>
</feature>
<dbReference type="Pfam" id="PF04082">
    <property type="entry name" value="Fungal_trans"/>
    <property type="match status" value="1"/>
</dbReference>
<name>A0A8H7WIK4_9HELO</name>
<dbReference type="AlphaFoldDB" id="A0A8H7WIK4"/>